<dbReference type="Gene3D" id="3.40.50.620">
    <property type="entry name" value="HUPs"/>
    <property type="match status" value="1"/>
</dbReference>
<name>A0A8W8M299_MAGGI</name>
<dbReference type="KEGG" id="crg:105317627"/>
<evidence type="ECO:0000313" key="3">
    <source>
        <dbReference type="Proteomes" id="UP000005408"/>
    </source>
</evidence>
<protein>
    <recommendedName>
        <fullName evidence="1">UspA domain-containing protein</fullName>
    </recommendedName>
</protein>
<dbReference type="InterPro" id="IPR006016">
    <property type="entry name" value="UspA"/>
</dbReference>
<dbReference type="OrthoDB" id="843225at2759"/>
<dbReference type="Proteomes" id="UP000005408">
    <property type="component" value="Unassembled WGS sequence"/>
</dbReference>
<dbReference type="InterPro" id="IPR014729">
    <property type="entry name" value="Rossmann-like_a/b/a_fold"/>
</dbReference>
<evidence type="ECO:0000259" key="1">
    <source>
        <dbReference type="Pfam" id="PF00582"/>
    </source>
</evidence>
<dbReference type="Pfam" id="PF00582">
    <property type="entry name" value="Usp"/>
    <property type="match status" value="1"/>
</dbReference>
<dbReference type="OMA" id="CVHNANC"/>
<proteinExistence type="predicted"/>
<dbReference type="EnsemblMetazoa" id="G30861.2">
    <property type="protein sequence ID" value="G30861.2:cds"/>
    <property type="gene ID" value="G30861"/>
</dbReference>
<dbReference type="EnsemblMetazoa" id="G30861.1">
    <property type="protein sequence ID" value="G30861.1:cds"/>
    <property type="gene ID" value="G30861"/>
</dbReference>
<evidence type="ECO:0000313" key="2">
    <source>
        <dbReference type="EnsemblMetazoa" id="G30861.1:cds"/>
    </source>
</evidence>
<dbReference type="EnsemblMetazoa" id="G30861.9">
    <property type="protein sequence ID" value="G30861.9:cds"/>
    <property type="gene ID" value="G30861"/>
</dbReference>
<dbReference type="CDD" id="cd23659">
    <property type="entry name" value="USP_At3g01520-like"/>
    <property type="match status" value="1"/>
</dbReference>
<sequence length="178" mass="19919">MATESKPSSKPSRVVAVAIDNSEYAEKAFDWYLEKIRRNDDVIVLIHIPESYDFSLATVQNNGEEIREWSPLALQKDAFDFTVPSPGVIRQLLDELEKNVKFLEDRYAEKVKAYGIDGKFRTGGGKPGEAILKIAREENATLIVTGTRGLGKIRRTVLGSVSDYVIHHSPVPVLVCRM</sequence>
<keyword evidence="3" id="KW-1185">Reference proteome</keyword>
<dbReference type="GeneID" id="105317627"/>
<accession>A0A8W8M299</accession>
<dbReference type="PANTHER" id="PTHR46989">
    <property type="entry name" value="USP DOMAIN-CONTAINING PROTEIN"/>
    <property type="match status" value="1"/>
</dbReference>
<dbReference type="SUPFAM" id="SSF52402">
    <property type="entry name" value="Adenine nucleotide alpha hydrolases-like"/>
    <property type="match status" value="1"/>
</dbReference>
<feature type="domain" description="UspA" evidence="1">
    <location>
        <begin position="13"/>
        <end position="177"/>
    </location>
</feature>
<dbReference type="PANTHER" id="PTHR46989:SF3">
    <property type="entry name" value="USPA DOMAIN-CONTAINING PROTEIN"/>
    <property type="match status" value="1"/>
</dbReference>
<organism evidence="2 3">
    <name type="scientific">Magallana gigas</name>
    <name type="common">Pacific oyster</name>
    <name type="synonym">Crassostrea gigas</name>
    <dbReference type="NCBI Taxonomy" id="29159"/>
    <lineage>
        <taxon>Eukaryota</taxon>
        <taxon>Metazoa</taxon>
        <taxon>Spiralia</taxon>
        <taxon>Lophotrochozoa</taxon>
        <taxon>Mollusca</taxon>
        <taxon>Bivalvia</taxon>
        <taxon>Autobranchia</taxon>
        <taxon>Pteriomorphia</taxon>
        <taxon>Ostreida</taxon>
        <taxon>Ostreoidea</taxon>
        <taxon>Ostreidae</taxon>
        <taxon>Magallana</taxon>
    </lineage>
</organism>
<dbReference type="InterPro" id="IPR006015">
    <property type="entry name" value="Universal_stress_UspA"/>
</dbReference>
<reference evidence="2" key="1">
    <citation type="submission" date="2022-08" db="UniProtKB">
        <authorList>
            <consortium name="EnsemblMetazoa"/>
        </authorList>
    </citation>
    <scope>IDENTIFICATION</scope>
    <source>
        <strain evidence="2">05x7-T-G4-1.051#20</strain>
    </source>
</reference>
<dbReference type="PRINTS" id="PR01438">
    <property type="entry name" value="UNVRSLSTRESS"/>
</dbReference>
<dbReference type="AlphaFoldDB" id="A0A8W8M299"/>